<reference evidence="1 2" key="1">
    <citation type="submission" date="2019-10" db="EMBL/GenBank/DDBJ databases">
        <title>Epibacterium sp. nov., isolated from seawater.</title>
        <authorList>
            <person name="Zhang X."/>
            <person name="Li N."/>
        </authorList>
    </citation>
    <scope>NUCLEOTIDE SEQUENCE [LARGE SCALE GENOMIC DNA]</scope>
    <source>
        <strain evidence="1 2">SM1969</strain>
    </source>
</reference>
<proteinExistence type="predicted"/>
<dbReference type="RefSeq" id="WP_153545581.1">
    <property type="nucleotide sequence ID" value="NZ_WIXK01000002.1"/>
</dbReference>
<dbReference type="AlphaFoldDB" id="A0A844AK39"/>
<keyword evidence="2" id="KW-1185">Reference proteome</keyword>
<name>A0A844AK39_9RHOB</name>
<evidence type="ECO:0008006" key="3">
    <source>
        <dbReference type="Google" id="ProtNLM"/>
    </source>
</evidence>
<sequence length="289" mass="30359">MVNPRVLITAGICLCAAFGYSLQLGQKAADDLTAGQQLPEEPEAPLELENITLTSASPDLPKAENAQGSAEPSCLFSVSSAAGAGAMVHLDVSAPCEPHARVSIHHSGMLFSARLNNAGTLSMEVPALKASGIFIVETEAGQAEVILQPVTDLDLVERVALQWRGNSGFELHAREFGADYGAKGHVWHGSSDGAGRIYQLGDSDMDTPELVEIYTLPHNALTASGDIALTVEAEITALNCDSSISAQVLDLRAGALTIRDLVLDMPDCDAAGDFLVLNNLVENLTIAQN</sequence>
<protein>
    <recommendedName>
        <fullName evidence="3">Translocase</fullName>
    </recommendedName>
</protein>
<evidence type="ECO:0000313" key="2">
    <source>
        <dbReference type="Proteomes" id="UP000436694"/>
    </source>
</evidence>
<gene>
    <name evidence="1" type="ORF">GG681_04605</name>
</gene>
<evidence type="ECO:0000313" key="1">
    <source>
        <dbReference type="EMBL" id="MQY41910.1"/>
    </source>
</evidence>
<organism evidence="1 2">
    <name type="scientific">Tritonibacter aquimaris</name>
    <dbReference type="NCBI Taxonomy" id="2663379"/>
    <lineage>
        <taxon>Bacteria</taxon>
        <taxon>Pseudomonadati</taxon>
        <taxon>Pseudomonadota</taxon>
        <taxon>Alphaproteobacteria</taxon>
        <taxon>Rhodobacterales</taxon>
        <taxon>Paracoccaceae</taxon>
        <taxon>Tritonibacter</taxon>
    </lineage>
</organism>
<dbReference type="Proteomes" id="UP000436694">
    <property type="component" value="Unassembled WGS sequence"/>
</dbReference>
<accession>A0A844AK39</accession>
<dbReference type="EMBL" id="WIXK01000002">
    <property type="protein sequence ID" value="MQY41910.1"/>
    <property type="molecule type" value="Genomic_DNA"/>
</dbReference>
<comment type="caution">
    <text evidence="1">The sequence shown here is derived from an EMBL/GenBank/DDBJ whole genome shotgun (WGS) entry which is preliminary data.</text>
</comment>